<comment type="caution">
    <text evidence="10">The sequence shown here is derived from an EMBL/GenBank/DDBJ whole genome shotgun (WGS) entry which is preliminary data.</text>
</comment>
<dbReference type="InterPro" id="IPR001816">
    <property type="entry name" value="Transl_elong_EFTs/EF1B"/>
</dbReference>
<evidence type="ECO:0000256" key="8">
    <source>
        <dbReference type="RuleBase" id="RU000643"/>
    </source>
</evidence>
<dbReference type="GO" id="GO:0003746">
    <property type="term" value="F:translation elongation factor activity"/>
    <property type="evidence" value="ECO:0007669"/>
    <property type="project" value="UniProtKB-UniRule"/>
</dbReference>
<organism evidence="10 11">
    <name type="scientific">Aestuariivirga litoralis</name>
    <dbReference type="NCBI Taxonomy" id="2650924"/>
    <lineage>
        <taxon>Bacteria</taxon>
        <taxon>Pseudomonadati</taxon>
        <taxon>Pseudomonadota</taxon>
        <taxon>Alphaproteobacteria</taxon>
        <taxon>Hyphomicrobiales</taxon>
        <taxon>Aestuariivirgaceae</taxon>
        <taxon>Aestuariivirga</taxon>
    </lineage>
</organism>
<evidence type="ECO:0000313" key="10">
    <source>
        <dbReference type="EMBL" id="PZF75246.1"/>
    </source>
</evidence>
<evidence type="ECO:0000313" key="11">
    <source>
        <dbReference type="Proteomes" id="UP000248795"/>
    </source>
</evidence>
<evidence type="ECO:0000259" key="9">
    <source>
        <dbReference type="Pfam" id="PF00889"/>
    </source>
</evidence>
<dbReference type="PANTHER" id="PTHR11741">
    <property type="entry name" value="ELONGATION FACTOR TS"/>
    <property type="match status" value="1"/>
</dbReference>
<dbReference type="Gene3D" id="1.10.286.20">
    <property type="match status" value="1"/>
</dbReference>
<keyword evidence="4 6" id="KW-0251">Elongation factor</keyword>
<evidence type="ECO:0000256" key="2">
    <source>
        <dbReference type="ARBA" id="ARBA00016956"/>
    </source>
</evidence>
<dbReference type="PROSITE" id="PS01127">
    <property type="entry name" value="EF_TS_2"/>
    <property type="match status" value="1"/>
</dbReference>
<comment type="subcellular location">
    <subcellularLocation>
        <location evidence="6 8">Cytoplasm</location>
    </subcellularLocation>
</comment>
<proteinExistence type="inferred from homology"/>
<keyword evidence="3 6" id="KW-0963">Cytoplasm</keyword>
<evidence type="ECO:0000256" key="6">
    <source>
        <dbReference type="HAMAP-Rule" id="MF_00050"/>
    </source>
</evidence>
<dbReference type="GO" id="GO:0005737">
    <property type="term" value="C:cytoplasm"/>
    <property type="evidence" value="ECO:0007669"/>
    <property type="project" value="UniProtKB-SubCell"/>
</dbReference>
<dbReference type="EMBL" id="QKVK01000013">
    <property type="protein sequence ID" value="PZF75246.1"/>
    <property type="molecule type" value="Genomic_DNA"/>
</dbReference>
<keyword evidence="5 6" id="KW-0648">Protein biosynthesis</keyword>
<protein>
    <recommendedName>
        <fullName evidence="2 6">Elongation factor Ts</fullName>
        <shortName evidence="6">EF-Ts</shortName>
    </recommendedName>
</protein>
<dbReference type="RefSeq" id="WP_111200179.1">
    <property type="nucleotide sequence ID" value="NZ_QKVK01000013.1"/>
</dbReference>
<comment type="similarity">
    <text evidence="1 6 7">Belongs to the EF-Ts family.</text>
</comment>
<feature type="region of interest" description="Involved in Mg(2+) ion dislocation from EF-Tu" evidence="6">
    <location>
        <begin position="80"/>
        <end position="83"/>
    </location>
</feature>
<comment type="function">
    <text evidence="6 7">Associates with the EF-Tu.GDP complex and induces the exchange of GDP to GTP. It remains bound to the aminoacyl-tRNA.EF-Tu.GTP complex up to the GTP hydrolysis stage on the ribosome.</text>
</comment>
<dbReference type="NCBIfam" id="TIGR00116">
    <property type="entry name" value="tsf"/>
    <property type="match status" value="1"/>
</dbReference>
<accession>A0A2W2BP99</accession>
<feature type="domain" description="Translation elongation factor EFTs/EF1B dimerisation" evidence="9">
    <location>
        <begin position="71"/>
        <end position="287"/>
    </location>
</feature>
<dbReference type="FunFam" id="1.10.8.10:FF:000001">
    <property type="entry name" value="Elongation factor Ts"/>
    <property type="match status" value="1"/>
</dbReference>
<sequence length="306" mass="31839">MADITAAMVKDLREKTGVGMMDCKAALAATNGDMEAAVDWLRAKGLAKAAKKSTRVAAEGLVAVAVDGTTGAVVEVNSETDFVARNEKFQAMVAEISKLALKANGDTEILKTMKVPGSTHAVAEYVAELVAAIGENMTVRRTALLAVKDGVIGSYVHNQIAPGMGKIGVIVALESTGNKASLAEFGRMLAMHVAATNPVALTLEQVPADVLARESAILEEKNAGKPANVLEKIVASGLKTFAKENCLLEQAYVHDGAKTVTQAIADAAKAAGADVKLTGFVRMQLGEGIEKKEDDFAAEVAKMSGN</sequence>
<dbReference type="PANTHER" id="PTHR11741:SF0">
    <property type="entry name" value="ELONGATION FACTOR TS, MITOCHONDRIAL"/>
    <property type="match status" value="1"/>
</dbReference>
<dbReference type="InterPro" id="IPR018101">
    <property type="entry name" value="Transl_elong_Ts_CS"/>
</dbReference>
<dbReference type="Proteomes" id="UP000248795">
    <property type="component" value="Unassembled WGS sequence"/>
</dbReference>
<evidence type="ECO:0000256" key="7">
    <source>
        <dbReference type="RuleBase" id="RU000642"/>
    </source>
</evidence>
<dbReference type="Gene3D" id="1.10.8.10">
    <property type="entry name" value="DNA helicase RuvA subunit, C-terminal domain"/>
    <property type="match status" value="1"/>
</dbReference>
<dbReference type="SUPFAM" id="SSF46934">
    <property type="entry name" value="UBA-like"/>
    <property type="match status" value="1"/>
</dbReference>
<reference evidence="11" key="1">
    <citation type="submission" date="2018-06" db="EMBL/GenBank/DDBJ databases">
        <title>Aestuariibacter litoralis strain KCTC 52945T.</title>
        <authorList>
            <person name="Li X."/>
            <person name="Salam N."/>
            <person name="Li J.-L."/>
            <person name="Chen Y.-M."/>
            <person name="Yang Z.-W."/>
            <person name="Zhang L.-Y."/>
            <person name="Han M.-X."/>
            <person name="Xiao M."/>
            <person name="Li W.-J."/>
        </authorList>
    </citation>
    <scope>NUCLEOTIDE SEQUENCE [LARGE SCALE GENOMIC DNA]</scope>
    <source>
        <strain evidence="11">KCTC 52945</strain>
    </source>
</reference>
<dbReference type="Pfam" id="PF00889">
    <property type="entry name" value="EF_TS"/>
    <property type="match status" value="1"/>
</dbReference>
<evidence type="ECO:0000256" key="4">
    <source>
        <dbReference type="ARBA" id="ARBA00022768"/>
    </source>
</evidence>
<evidence type="ECO:0000256" key="1">
    <source>
        <dbReference type="ARBA" id="ARBA00005532"/>
    </source>
</evidence>
<evidence type="ECO:0000256" key="5">
    <source>
        <dbReference type="ARBA" id="ARBA00022917"/>
    </source>
</evidence>
<dbReference type="HAMAP" id="MF_00050">
    <property type="entry name" value="EF_Ts"/>
    <property type="match status" value="1"/>
</dbReference>
<dbReference type="Gene3D" id="3.30.479.20">
    <property type="entry name" value="Elongation factor Ts, dimerisation domain"/>
    <property type="match status" value="2"/>
</dbReference>
<dbReference type="CDD" id="cd14275">
    <property type="entry name" value="UBA_EF-Ts"/>
    <property type="match status" value="1"/>
</dbReference>
<dbReference type="InterPro" id="IPR014039">
    <property type="entry name" value="Transl_elong_EFTs/EF1B_dimer"/>
</dbReference>
<evidence type="ECO:0000256" key="3">
    <source>
        <dbReference type="ARBA" id="ARBA00022490"/>
    </source>
</evidence>
<gene>
    <name evidence="6" type="primary">tsf</name>
    <name evidence="10" type="ORF">DK847_19270</name>
</gene>
<dbReference type="AlphaFoldDB" id="A0A2W2BP99"/>
<dbReference type="InterPro" id="IPR036402">
    <property type="entry name" value="EF-Ts_dimer_sf"/>
</dbReference>
<keyword evidence="11" id="KW-1185">Reference proteome</keyword>
<dbReference type="InterPro" id="IPR009060">
    <property type="entry name" value="UBA-like_sf"/>
</dbReference>
<name>A0A2W2BP99_9HYPH</name>
<dbReference type="SUPFAM" id="SSF54713">
    <property type="entry name" value="Elongation factor Ts (EF-Ts), dimerisation domain"/>
    <property type="match status" value="2"/>
</dbReference>